<proteinExistence type="predicted"/>
<comment type="caution">
    <text evidence="3">The sequence shown here is derived from an EMBL/GenBank/DDBJ whole genome shotgun (WGS) entry which is preliminary data.</text>
</comment>
<evidence type="ECO:0008006" key="5">
    <source>
        <dbReference type="Google" id="ProtNLM"/>
    </source>
</evidence>
<reference evidence="3 4" key="1">
    <citation type="submission" date="2018-10" db="EMBL/GenBank/DDBJ databases">
        <title>Genomic Encyclopedia of Archaeal and Bacterial Type Strains, Phase II (KMG-II): from individual species to whole genera.</title>
        <authorList>
            <person name="Goeker M."/>
        </authorList>
    </citation>
    <scope>NUCLEOTIDE SEQUENCE [LARGE SCALE GENOMIC DNA]</scope>
    <source>
        <strain evidence="3 4">DSM 15094</strain>
    </source>
</reference>
<protein>
    <recommendedName>
        <fullName evidence="5">DUF3300 domain-containing protein</fullName>
    </recommendedName>
</protein>
<feature type="compositionally biased region" description="Polar residues" evidence="1">
    <location>
        <begin position="309"/>
        <end position="447"/>
    </location>
</feature>
<feature type="region of interest" description="Disordered" evidence="1">
    <location>
        <begin position="217"/>
        <end position="457"/>
    </location>
</feature>
<dbReference type="EMBL" id="RBXA01000001">
    <property type="protein sequence ID" value="RKS95821.1"/>
    <property type="molecule type" value="Genomic_DNA"/>
</dbReference>
<organism evidence="3 4">
    <name type="scientific">Flavobacterium limicola</name>
    <dbReference type="NCBI Taxonomy" id="180441"/>
    <lineage>
        <taxon>Bacteria</taxon>
        <taxon>Pseudomonadati</taxon>
        <taxon>Bacteroidota</taxon>
        <taxon>Flavobacteriia</taxon>
        <taxon>Flavobacteriales</taxon>
        <taxon>Flavobacteriaceae</taxon>
        <taxon>Flavobacterium</taxon>
    </lineage>
</organism>
<feature type="compositionally biased region" description="Polar residues" evidence="1">
    <location>
        <begin position="270"/>
        <end position="302"/>
    </location>
</feature>
<evidence type="ECO:0000313" key="4">
    <source>
        <dbReference type="Proteomes" id="UP000280091"/>
    </source>
</evidence>
<evidence type="ECO:0000256" key="2">
    <source>
        <dbReference type="SAM" id="SignalP"/>
    </source>
</evidence>
<keyword evidence="2" id="KW-0732">Signal</keyword>
<dbReference type="OrthoDB" id="939585at2"/>
<feature type="chain" id="PRO_5019807030" description="DUF3300 domain-containing protein" evidence="2">
    <location>
        <begin position="22"/>
        <end position="457"/>
    </location>
</feature>
<feature type="compositionally biased region" description="Basic and acidic residues" evidence="1">
    <location>
        <begin position="241"/>
        <end position="250"/>
    </location>
</feature>
<accession>A0A495S8I0</accession>
<gene>
    <name evidence="3" type="ORF">BC952_1525</name>
</gene>
<feature type="signal peptide" evidence="2">
    <location>
        <begin position="1"/>
        <end position="21"/>
    </location>
</feature>
<evidence type="ECO:0000256" key="1">
    <source>
        <dbReference type="SAM" id="MobiDB-lite"/>
    </source>
</evidence>
<keyword evidence="4" id="KW-1185">Reference proteome</keyword>
<name>A0A495S8I0_9FLAO</name>
<sequence length="457" mass="53056">MKTKLLLLSLLTSVFATQTQAQDRTSVNAMNAEISDNLDLRAVASIFGESRDLQDFERRLNDPELQISNLDLNNDNEVDYLRVIETVENRTHLIIVQSVIDEDVYQDVATIDVEKDRNNKIHVQVVGDVFMYGENYIYEPVYYSTPVIYASFWSPNYRPYYSTWNWGYYPSYYYAWNPFPVFRYRNNININLNINNNYNYVTNRRSNRAVVLYNSRRSNGYERQNPNYSFSRRNATVTNRYELDQRRGSRNETGYSNRRAITSREAGSQRAGTSRDYSQNRTNSSSQATPQRGNSQRDYSQNRTDRSTQAKPQRGNSQRDYSQNRTDRSTQATPQRGNSQREYSQNRTSPSTQATPQRGNSQRDYSQNRTSPSTEAKPQRGNSQREYSQNRTSPSEQAAPQRGNSQRDYSQNRTTPSRQAAPQRAESQSRGNSSRESAPQRTESQRGNSSRNDNRRS</sequence>
<dbReference type="AlphaFoldDB" id="A0A495S8I0"/>
<dbReference type="Proteomes" id="UP000280091">
    <property type="component" value="Unassembled WGS sequence"/>
</dbReference>
<feature type="compositionally biased region" description="Polar residues" evidence="1">
    <location>
        <begin position="251"/>
        <end position="260"/>
    </location>
</feature>
<feature type="compositionally biased region" description="Polar residues" evidence="1">
    <location>
        <begin position="217"/>
        <end position="239"/>
    </location>
</feature>
<evidence type="ECO:0000313" key="3">
    <source>
        <dbReference type="EMBL" id="RKS95821.1"/>
    </source>
</evidence>
<dbReference type="RefSeq" id="WP_121364861.1">
    <property type="nucleotide sequence ID" value="NZ_RBXA01000001.1"/>
</dbReference>